<dbReference type="InterPro" id="IPR013661">
    <property type="entry name" value="Peptidase_M9_N_dom"/>
</dbReference>
<dbReference type="PANTHER" id="PTHR13062">
    <property type="entry name" value="COLLAGENASE"/>
    <property type="match status" value="1"/>
</dbReference>
<evidence type="ECO:0000256" key="11">
    <source>
        <dbReference type="ARBA" id="ARBA00023049"/>
    </source>
</evidence>
<evidence type="ECO:0000256" key="14">
    <source>
        <dbReference type="SAM" id="MobiDB-lite"/>
    </source>
</evidence>
<dbReference type="Gene3D" id="1.10.390.20">
    <property type="match status" value="1"/>
</dbReference>
<name>A0A4R7AZQ9_9NEIS</name>
<dbReference type="PRINTS" id="PR00931">
    <property type="entry name" value="MICOLLPTASE"/>
</dbReference>
<feature type="chain" id="PRO_5020262320" description="microbial collagenase" evidence="15">
    <location>
        <begin position="23"/>
        <end position="630"/>
    </location>
</feature>
<dbReference type="PANTHER" id="PTHR13062:SF9">
    <property type="entry name" value="MICROBIAL COLLAGENASE"/>
    <property type="match status" value="1"/>
</dbReference>
<keyword evidence="8 15" id="KW-0732">Signal</keyword>
<evidence type="ECO:0000256" key="9">
    <source>
        <dbReference type="ARBA" id="ARBA00022801"/>
    </source>
</evidence>
<dbReference type="EMBL" id="SNZP01000012">
    <property type="protein sequence ID" value="TDR73919.1"/>
    <property type="molecule type" value="Genomic_DNA"/>
</dbReference>
<keyword evidence="10" id="KW-0862">Zinc</keyword>
<keyword evidence="12" id="KW-0865">Zymogen</keyword>
<dbReference type="InterPro" id="IPR002169">
    <property type="entry name" value="Peptidase_M9A/M9B"/>
</dbReference>
<evidence type="ECO:0000256" key="12">
    <source>
        <dbReference type="ARBA" id="ARBA00023145"/>
    </source>
</evidence>
<feature type="active site" evidence="13">
    <location>
        <position position="493"/>
    </location>
</feature>
<keyword evidence="7" id="KW-0479">Metal-binding</keyword>
<evidence type="ECO:0000256" key="13">
    <source>
        <dbReference type="PIRSR" id="PIRSR602169-1"/>
    </source>
</evidence>
<dbReference type="GO" id="GO:0006508">
    <property type="term" value="P:proteolysis"/>
    <property type="evidence" value="ECO:0007669"/>
    <property type="project" value="UniProtKB-KW"/>
</dbReference>
<dbReference type="GO" id="GO:0008270">
    <property type="term" value="F:zinc ion binding"/>
    <property type="evidence" value="ECO:0007669"/>
    <property type="project" value="InterPro"/>
</dbReference>
<feature type="region of interest" description="Disordered" evidence="14">
    <location>
        <begin position="27"/>
        <end position="51"/>
    </location>
</feature>
<evidence type="ECO:0000256" key="1">
    <source>
        <dbReference type="ARBA" id="ARBA00000424"/>
    </source>
</evidence>
<comment type="subcellular location">
    <subcellularLocation>
        <location evidence="3">Secreted</location>
    </subcellularLocation>
</comment>
<comment type="caution">
    <text evidence="17">The sequence shown here is derived from an EMBL/GenBank/DDBJ whole genome shotgun (WGS) entry which is preliminary data.</text>
</comment>
<gene>
    <name evidence="17" type="ORF">DFP86_112123</name>
</gene>
<accession>A0A4R7AZQ9</accession>
<evidence type="ECO:0000256" key="3">
    <source>
        <dbReference type="ARBA" id="ARBA00004613"/>
    </source>
</evidence>
<dbReference type="Gene3D" id="3.40.30.160">
    <property type="entry name" value="Collagenase ColT, N-terminal domain"/>
    <property type="match status" value="1"/>
</dbReference>
<dbReference type="Pfam" id="PF01752">
    <property type="entry name" value="Peptidase_M9"/>
    <property type="match status" value="1"/>
</dbReference>
<keyword evidence="11" id="KW-0482">Metalloprotease</keyword>
<protein>
    <recommendedName>
        <fullName evidence="4">microbial collagenase</fullName>
        <ecNumber evidence="4">3.4.24.3</ecNumber>
    </recommendedName>
</protein>
<evidence type="ECO:0000259" key="16">
    <source>
        <dbReference type="Pfam" id="PF08453"/>
    </source>
</evidence>
<feature type="domain" description="Peptidase M9 collagenase N-terminal" evidence="16">
    <location>
        <begin position="88"/>
        <end position="236"/>
    </location>
</feature>
<evidence type="ECO:0000256" key="7">
    <source>
        <dbReference type="ARBA" id="ARBA00022723"/>
    </source>
</evidence>
<evidence type="ECO:0000256" key="2">
    <source>
        <dbReference type="ARBA" id="ARBA00001947"/>
    </source>
</evidence>
<evidence type="ECO:0000256" key="10">
    <source>
        <dbReference type="ARBA" id="ARBA00022833"/>
    </source>
</evidence>
<comment type="cofactor">
    <cofactor evidence="2">
        <name>Zn(2+)</name>
        <dbReference type="ChEBI" id="CHEBI:29105"/>
    </cofactor>
</comment>
<dbReference type="EC" id="3.4.24.3" evidence="4"/>
<keyword evidence="9" id="KW-0378">Hydrolase</keyword>
<evidence type="ECO:0000256" key="8">
    <source>
        <dbReference type="ARBA" id="ARBA00022729"/>
    </source>
</evidence>
<keyword evidence="5" id="KW-0964">Secreted</keyword>
<dbReference type="Pfam" id="PF08453">
    <property type="entry name" value="Peptidase_M9_N"/>
    <property type="match status" value="1"/>
</dbReference>
<evidence type="ECO:0000256" key="15">
    <source>
        <dbReference type="SAM" id="SignalP"/>
    </source>
</evidence>
<reference evidence="17 18" key="1">
    <citation type="submission" date="2019-03" db="EMBL/GenBank/DDBJ databases">
        <title>Genomic Encyclopedia of Type Strains, Phase III (KMG-III): the genomes of soil and plant-associated and newly described type strains.</title>
        <authorList>
            <person name="Whitman W."/>
        </authorList>
    </citation>
    <scope>NUCLEOTIDE SEQUENCE [LARGE SCALE GENOMIC DNA]</scope>
    <source>
        <strain evidence="17 18">CECT 8976</strain>
    </source>
</reference>
<comment type="catalytic activity">
    <reaction evidence="1">
        <text>Digestion of native collagen in the triple helical region at Xaa-|-Gly bonds. With synthetic peptides, a preference is shown for Gly at P3 and P1', Pro and Ala at P2 and P2', and hydroxyproline, Ala or Arg at P3'.</text>
        <dbReference type="EC" id="3.4.24.3"/>
    </reaction>
</comment>
<evidence type="ECO:0000256" key="6">
    <source>
        <dbReference type="ARBA" id="ARBA00022670"/>
    </source>
</evidence>
<evidence type="ECO:0000313" key="17">
    <source>
        <dbReference type="EMBL" id="TDR73919.1"/>
    </source>
</evidence>
<dbReference type="Proteomes" id="UP000295611">
    <property type="component" value="Unassembled WGS sequence"/>
</dbReference>
<feature type="signal peptide" evidence="15">
    <location>
        <begin position="1"/>
        <end position="22"/>
    </location>
</feature>
<dbReference type="GO" id="GO:0005576">
    <property type="term" value="C:extracellular region"/>
    <property type="evidence" value="ECO:0007669"/>
    <property type="project" value="UniProtKB-SubCell"/>
</dbReference>
<evidence type="ECO:0000313" key="18">
    <source>
        <dbReference type="Proteomes" id="UP000295611"/>
    </source>
</evidence>
<dbReference type="GO" id="GO:0004222">
    <property type="term" value="F:metalloendopeptidase activity"/>
    <property type="evidence" value="ECO:0007669"/>
    <property type="project" value="InterPro"/>
</dbReference>
<sequence>MPLLRLIGITLLTALWLPTALAGAPEPGSTPIRHGDGKQLAPPRLWHTRPPTADQAKYWLPDSKSIVGRPNRARIPRAATPECKDVNLLAGYRGAALANYLMSLPDAECVYGLFSLSPTQASTIYQPTNLNAVARQFSIEAQRYNASSSSLVLLTLYLRAGYYLAGQNTLPALPTAPQQTLRPSLHKLMQGSALFEPNAQNPTTAAEAVLLISNMHDELNFLDDMRQLVRRYTATPGNPDAVRAVRESSVARAMTSVQTVFYMAHYRGASPLSSDPSYAAALYQFVINNRAGLLGTESAFLLGDAARESMRFLQYPALKTVLADEARGLLAASSMTGPDNEIWLAAAQAIKYYDNAHCADYGTCNFESRMADAVLGKRYTCSPTIKMRAQELTVPQFWSACQLMEQEERYFHQRLKTGNKPVADDRNTTLEVVVFDDYDNYAKYASVFYGIDTNNGGMYEEGNPTDPANQARFIAYEASWLRPNFVVWNLQHEYVHYLDGRFDMYGDFAQSTRVPTVWWIEGLAEYLSKRNDNPKAIAAGKTGQYALSQIFGNTYAMPDYVNRAYNWGYLATRYMFEKHPDTVDRIVNLFRNGQYDDYQALMRSMGSADDAAFAQWVATLDTKRTSAAHH</sequence>
<evidence type="ECO:0000256" key="4">
    <source>
        <dbReference type="ARBA" id="ARBA00012653"/>
    </source>
</evidence>
<dbReference type="AlphaFoldDB" id="A0A4R7AZQ9"/>
<keyword evidence="18" id="KW-1185">Reference proteome</keyword>
<dbReference type="RefSeq" id="WP_243729411.1">
    <property type="nucleotide sequence ID" value="NZ_SNZP01000012.1"/>
</dbReference>
<proteinExistence type="predicted"/>
<evidence type="ECO:0000256" key="5">
    <source>
        <dbReference type="ARBA" id="ARBA00022525"/>
    </source>
</evidence>
<keyword evidence="6" id="KW-0645">Protease</keyword>
<organism evidence="17 18">
    <name type="scientific">Paludibacterium purpuratum</name>
    <dbReference type="NCBI Taxonomy" id="1144873"/>
    <lineage>
        <taxon>Bacteria</taxon>
        <taxon>Pseudomonadati</taxon>
        <taxon>Pseudomonadota</taxon>
        <taxon>Betaproteobacteria</taxon>
        <taxon>Neisseriales</taxon>
        <taxon>Chromobacteriaceae</taxon>
        <taxon>Paludibacterium</taxon>
    </lineage>
</organism>